<dbReference type="InterPro" id="IPR011108">
    <property type="entry name" value="RMMBL"/>
</dbReference>
<dbReference type="InterPro" id="IPR022712">
    <property type="entry name" value="Beta_Casp"/>
</dbReference>
<dbReference type="GO" id="GO:0016787">
    <property type="term" value="F:hydrolase activity"/>
    <property type="evidence" value="ECO:0007669"/>
    <property type="project" value="UniProtKB-KW"/>
</dbReference>
<accession>A0A1M6D109</accession>
<evidence type="ECO:0000256" key="1">
    <source>
        <dbReference type="ARBA" id="ARBA00022801"/>
    </source>
</evidence>
<dbReference type="CDD" id="cd16295">
    <property type="entry name" value="TTHA0252-CPSF-like_MBL-fold"/>
    <property type="match status" value="1"/>
</dbReference>
<reference evidence="5" key="1">
    <citation type="submission" date="2016-11" db="EMBL/GenBank/DDBJ databases">
        <authorList>
            <person name="Varghese N."/>
            <person name="Submissions S."/>
        </authorList>
    </citation>
    <scope>NUCLEOTIDE SEQUENCE [LARGE SCALE GENOMIC DNA]</scope>
    <source>
        <strain evidence="5">DSM 22807</strain>
    </source>
</reference>
<feature type="domain" description="Beta-Casp" evidence="3">
    <location>
        <begin position="247"/>
        <end position="366"/>
    </location>
</feature>
<evidence type="ECO:0000259" key="2">
    <source>
        <dbReference type="SMART" id="SM00849"/>
    </source>
</evidence>
<dbReference type="AlphaFoldDB" id="A0A1M6D109"/>
<sequence>MKIYFFGGTETVTGSKTLIESDEINVMIDCGLFQGLKELRLLNREPLPFDVSLIDFVILTHGHLDHCGWLPLLVKYGFEGKIFCTAPTKEITKLILLDSAKIQEEEAERANNEHYSKHDPAEPLYTVADAEKVFPLLKSVNPNEEIKLSDSVSFNFFYASHILGACSISLSIEDKKLVFSGDVGQDDDVLLFPPIKPKQADYIFLESTYGNRVHPENKSLQDLELFINNTFKRGGNVIIPSFAVERVQTMMYLLWQLKKVGRIPNIPYIIDTPMGIDVLHLFLENTKWHRLTPHECEEMCRMFTLISDYKDTIEAIYNKRPKVVIAASGMVTGGRVLSYLERYIDKPENTVLLVGYQAEGTRGRRLLEGEPEIKMYGKYYQVKASVFLIEGLSAHGDQKDLINWLSDLDEKPQKMFLVHGEKEASKGLKQKIEEVYNYECLIPALNQVIEI</sequence>
<dbReference type="PANTHER" id="PTHR11203">
    <property type="entry name" value="CLEAVAGE AND POLYADENYLATION SPECIFICITY FACTOR FAMILY MEMBER"/>
    <property type="match status" value="1"/>
</dbReference>
<evidence type="ECO:0000259" key="3">
    <source>
        <dbReference type="SMART" id="SM01027"/>
    </source>
</evidence>
<feature type="domain" description="Metallo-beta-lactamase" evidence="2">
    <location>
        <begin position="13"/>
        <end position="235"/>
    </location>
</feature>
<dbReference type="Gene3D" id="3.60.15.10">
    <property type="entry name" value="Ribonuclease Z/Hydroxyacylglutathione hydrolase-like"/>
    <property type="match status" value="1"/>
</dbReference>
<dbReference type="Pfam" id="PF07521">
    <property type="entry name" value="RMMBL"/>
    <property type="match status" value="1"/>
</dbReference>
<dbReference type="RefSeq" id="WP_072781350.1">
    <property type="nucleotide sequence ID" value="NZ_FQZH01000001.1"/>
</dbReference>
<gene>
    <name evidence="4" type="ORF">SAMN05444337_0519</name>
</gene>
<dbReference type="GO" id="GO:0004521">
    <property type="term" value="F:RNA endonuclease activity"/>
    <property type="evidence" value="ECO:0007669"/>
    <property type="project" value="TreeGrafter"/>
</dbReference>
<evidence type="ECO:0000313" key="4">
    <source>
        <dbReference type="EMBL" id="SHI66947.1"/>
    </source>
</evidence>
<dbReference type="SMART" id="SM01027">
    <property type="entry name" value="Beta-Casp"/>
    <property type="match status" value="1"/>
</dbReference>
<dbReference type="STRING" id="683124.SAMN05444337_0519"/>
<protein>
    <submittedName>
        <fullName evidence="4">Metallo-beta-lactamase family protein</fullName>
    </submittedName>
</protein>
<dbReference type="EMBL" id="FQZH01000001">
    <property type="protein sequence ID" value="SHI66947.1"/>
    <property type="molecule type" value="Genomic_DNA"/>
</dbReference>
<name>A0A1M6D109_9FLAO</name>
<organism evidence="4 5">
    <name type="scientific">Flavobacterium haoranii</name>
    <dbReference type="NCBI Taxonomy" id="683124"/>
    <lineage>
        <taxon>Bacteria</taxon>
        <taxon>Pseudomonadati</taxon>
        <taxon>Bacteroidota</taxon>
        <taxon>Flavobacteriia</taxon>
        <taxon>Flavobacteriales</taxon>
        <taxon>Flavobacteriaceae</taxon>
        <taxon>Flavobacterium</taxon>
    </lineage>
</organism>
<dbReference type="Gene3D" id="3.40.50.10890">
    <property type="match status" value="1"/>
</dbReference>
<dbReference type="SMART" id="SM00849">
    <property type="entry name" value="Lactamase_B"/>
    <property type="match status" value="1"/>
</dbReference>
<dbReference type="Proteomes" id="UP000184232">
    <property type="component" value="Unassembled WGS sequence"/>
</dbReference>
<dbReference type="OrthoDB" id="9803916at2"/>
<keyword evidence="1" id="KW-0378">Hydrolase</keyword>
<dbReference type="Pfam" id="PF10996">
    <property type="entry name" value="Beta-Casp"/>
    <property type="match status" value="1"/>
</dbReference>
<dbReference type="InterPro" id="IPR036866">
    <property type="entry name" value="RibonucZ/Hydroxyglut_hydro"/>
</dbReference>
<dbReference type="SUPFAM" id="SSF56281">
    <property type="entry name" value="Metallo-hydrolase/oxidoreductase"/>
    <property type="match status" value="1"/>
</dbReference>
<evidence type="ECO:0000313" key="5">
    <source>
        <dbReference type="Proteomes" id="UP000184232"/>
    </source>
</evidence>
<proteinExistence type="predicted"/>
<dbReference type="Pfam" id="PF00753">
    <property type="entry name" value="Lactamase_B"/>
    <property type="match status" value="1"/>
</dbReference>
<dbReference type="InterPro" id="IPR001279">
    <property type="entry name" value="Metallo-B-lactamas"/>
</dbReference>
<dbReference type="PANTHER" id="PTHR11203:SF37">
    <property type="entry name" value="INTEGRATOR COMPLEX SUBUNIT 11"/>
    <property type="match status" value="1"/>
</dbReference>
<dbReference type="InterPro" id="IPR050698">
    <property type="entry name" value="MBL"/>
</dbReference>
<keyword evidence="5" id="KW-1185">Reference proteome</keyword>